<dbReference type="PROSITE" id="PS50181">
    <property type="entry name" value="FBOX"/>
    <property type="match status" value="1"/>
</dbReference>
<comment type="caution">
    <text evidence="4">The sequence shown here is derived from an EMBL/GenBank/DDBJ whole genome shotgun (WGS) entry which is preliminary data.</text>
</comment>
<sequence>MPPRRSSRKTSSNSKRPSDDLNSDIEVELDEEYKPKLQAKRRKTTARGGQTVLQPRGKGKLRMIVDMPLDILYEILLHLYPLDILRLSRMNKILRSILMTKHVEFIWHQARLNLEDLPDRPADLNEPQYAKLIFDLTCDWCLERRGTAVIWSERRRICKECMQNVGENIQVTVDMPVELIASVSFKTKREEAYNYIHRGAFFCKRSADLLCTEYGKLEGDDVKSTWVAERREEKRSRHGRSCEEWIANRKIGRSNELDAVRERRFEAIKQNLIELGWEEELNFLGEREVRFWPSVRQPKDLTDRIWKNIKLTLIEKLETAKAGRLEAQYKEAQERRRDDLRNRLAGFQLPPRRLQVVPSAPNLWILEPFASIVDAPSGENVDFSNDLLLDGIQTWRCAKDAELLDMLVASCPSVQKDKDVTESLSLAITFFKCRGTGYAPDQHLAIGYPEVFTHHCATRYDYALDKEPPVGCTKYSEIPWNLGGKRISFSDEAYNIARNILEVSGFDPHSVSRKDVQIRGLYFECHQCQLNDHSQGQRVLLTWRATVPHRLIHDSREHTGVKIARAKLSDDDQQRAHHLEVNRFRETYCYSSLVYSHSLDCEVGALAEDLDYVHPTDVSGCRYQIDQPFILKPIESSSD</sequence>
<protein>
    <recommendedName>
        <fullName evidence="3">F-box domain-containing protein</fullName>
    </recommendedName>
</protein>
<dbReference type="InterPro" id="IPR036047">
    <property type="entry name" value="F-box-like_dom_sf"/>
</dbReference>
<dbReference type="InterPro" id="IPR001810">
    <property type="entry name" value="F-box_dom"/>
</dbReference>
<dbReference type="SMART" id="SM00256">
    <property type="entry name" value="FBOX"/>
    <property type="match status" value="1"/>
</dbReference>
<accession>A0A9P7KC14</accession>
<dbReference type="Proteomes" id="UP000775547">
    <property type="component" value="Unassembled WGS sequence"/>
</dbReference>
<gene>
    <name evidence="4" type="ORF">DXG03_002838</name>
</gene>
<feature type="coiled-coil region" evidence="1">
    <location>
        <begin position="315"/>
        <end position="342"/>
    </location>
</feature>
<feature type="domain" description="F-box" evidence="3">
    <location>
        <begin position="61"/>
        <end position="110"/>
    </location>
</feature>
<dbReference type="OrthoDB" id="2322499at2759"/>
<evidence type="ECO:0000256" key="2">
    <source>
        <dbReference type="SAM" id="MobiDB-lite"/>
    </source>
</evidence>
<keyword evidence="1" id="KW-0175">Coiled coil</keyword>
<evidence type="ECO:0000313" key="4">
    <source>
        <dbReference type="EMBL" id="KAG5642406.1"/>
    </source>
</evidence>
<reference evidence="4" key="2">
    <citation type="submission" date="2021-10" db="EMBL/GenBank/DDBJ databases">
        <title>Phylogenomics reveals ancestral predisposition of the termite-cultivated fungus Termitomyces towards a domesticated lifestyle.</title>
        <authorList>
            <person name="Auxier B."/>
            <person name="Grum-Grzhimaylo A."/>
            <person name="Cardenas M.E."/>
            <person name="Lodge J.D."/>
            <person name="Laessoe T."/>
            <person name="Pedersen O."/>
            <person name="Smith M.E."/>
            <person name="Kuyper T.W."/>
            <person name="Franco-Molano E.A."/>
            <person name="Baroni T.J."/>
            <person name="Aanen D.K."/>
        </authorList>
    </citation>
    <scope>NUCLEOTIDE SEQUENCE</scope>
    <source>
        <strain evidence="4">AP01</strain>
        <tissue evidence="4">Mycelium</tissue>
    </source>
</reference>
<evidence type="ECO:0000313" key="5">
    <source>
        <dbReference type="Proteomes" id="UP000775547"/>
    </source>
</evidence>
<dbReference type="SUPFAM" id="SSF81383">
    <property type="entry name" value="F-box domain"/>
    <property type="match status" value="1"/>
</dbReference>
<evidence type="ECO:0000256" key="1">
    <source>
        <dbReference type="SAM" id="Coils"/>
    </source>
</evidence>
<keyword evidence="5" id="KW-1185">Reference proteome</keyword>
<dbReference type="EMBL" id="JABCKV010000188">
    <property type="protein sequence ID" value="KAG5642406.1"/>
    <property type="molecule type" value="Genomic_DNA"/>
</dbReference>
<dbReference type="AlphaFoldDB" id="A0A9P7KC14"/>
<name>A0A9P7KC14_9AGAR</name>
<proteinExistence type="predicted"/>
<reference evidence="4" key="1">
    <citation type="submission" date="2020-07" db="EMBL/GenBank/DDBJ databases">
        <authorList>
            <person name="Nieuwenhuis M."/>
            <person name="Van De Peppel L.J.J."/>
        </authorList>
    </citation>
    <scope>NUCLEOTIDE SEQUENCE</scope>
    <source>
        <strain evidence="4">AP01</strain>
        <tissue evidence="4">Mycelium</tissue>
    </source>
</reference>
<feature type="region of interest" description="Disordered" evidence="2">
    <location>
        <begin position="1"/>
        <end position="27"/>
    </location>
</feature>
<organism evidence="4 5">
    <name type="scientific">Asterophora parasitica</name>
    <dbReference type="NCBI Taxonomy" id="117018"/>
    <lineage>
        <taxon>Eukaryota</taxon>
        <taxon>Fungi</taxon>
        <taxon>Dikarya</taxon>
        <taxon>Basidiomycota</taxon>
        <taxon>Agaricomycotina</taxon>
        <taxon>Agaricomycetes</taxon>
        <taxon>Agaricomycetidae</taxon>
        <taxon>Agaricales</taxon>
        <taxon>Tricholomatineae</taxon>
        <taxon>Lyophyllaceae</taxon>
        <taxon>Asterophora</taxon>
    </lineage>
</organism>
<evidence type="ECO:0000259" key="3">
    <source>
        <dbReference type="PROSITE" id="PS50181"/>
    </source>
</evidence>